<dbReference type="PANTHER" id="PTHR10151">
    <property type="entry name" value="ECTONUCLEOTIDE PYROPHOSPHATASE/PHOSPHODIESTERASE"/>
    <property type="match status" value="1"/>
</dbReference>
<dbReference type="CDD" id="cd16018">
    <property type="entry name" value="Enpp"/>
    <property type="match status" value="1"/>
</dbReference>
<gene>
    <name evidence="1" type="ORF">ENJ10_08190</name>
</gene>
<comment type="caution">
    <text evidence="1">The sequence shown here is derived from an EMBL/GenBank/DDBJ whole genome shotgun (WGS) entry which is preliminary data.</text>
</comment>
<organism evidence="1">
    <name type="scientific">Caldithrix abyssi</name>
    <dbReference type="NCBI Taxonomy" id="187145"/>
    <lineage>
        <taxon>Bacteria</taxon>
        <taxon>Pseudomonadati</taxon>
        <taxon>Calditrichota</taxon>
        <taxon>Calditrichia</taxon>
        <taxon>Calditrichales</taxon>
        <taxon>Calditrichaceae</taxon>
        <taxon>Caldithrix</taxon>
    </lineage>
</organism>
<dbReference type="Gene3D" id="3.40.720.10">
    <property type="entry name" value="Alkaline Phosphatase, subunit A"/>
    <property type="match status" value="1"/>
</dbReference>
<name>A0A7V1LMG7_CALAY</name>
<dbReference type="InterPro" id="IPR017850">
    <property type="entry name" value="Alkaline_phosphatase_core_sf"/>
</dbReference>
<dbReference type="SUPFAM" id="SSF53649">
    <property type="entry name" value="Alkaline phosphatase-like"/>
    <property type="match status" value="1"/>
</dbReference>
<dbReference type="InterPro" id="IPR002591">
    <property type="entry name" value="Phosphodiest/P_Trfase"/>
</dbReference>
<proteinExistence type="predicted"/>
<evidence type="ECO:0000313" key="1">
    <source>
        <dbReference type="EMBL" id="HED10655.1"/>
    </source>
</evidence>
<reference evidence="1" key="1">
    <citation type="journal article" date="2020" name="mSystems">
        <title>Genome- and Community-Level Interaction Insights into Carbon Utilization and Element Cycling Functions of Hydrothermarchaeota in Hydrothermal Sediment.</title>
        <authorList>
            <person name="Zhou Z."/>
            <person name="Liu Y."/>
            <person name="Xu W."/>
            <person name="Pan J."/>
            <person name="Luo Z.H."/>
            <person name="Li M."/>
        </authorList>
    </citation>
    <scope>NUCLEOTIDE SEQUENCE [LARGE SCALE GENOMIC DNA]</scope>
    <source>
        <strain evidence="1">HyVt-456</strain>
    </source>
</reference>
<dbReference type="AlphaFoldDB" id="A0A7V1LMG7"/>
<accession>A0A7V1LMG7</accession>
<dbReference type="PANTHER" id="PTHR10151:SF120">
    <property type="entry name" value="BIS(5'-ADENOSYL)-TRIPHOSPHATASE"/>
    <property type="match status" value="1"/>
</dbReference>
<dbReference type="GO" id="GO:0016787">
    <property type="term" value="F:hydrolase activity"/>
    <property type="evidence" value="ECO:0007669"/>
    <property type="project" value="UniProtKB-ARBA"/>
</dbReference>
<protein>
    <submittedName>
        <fullName evidence="1">Alkaline phosphatase family protein</fullName>
    </submittedName>
</protein>
<dbReference type="Gene3D" id="3.30.1360.180">
    <property type="match status" value="1"/>
</dbReference>
<sequence length="396" mass="45752">MKGLFWRILLLATLTFAKPYVLLISWDGFRWDYPDKGDFSALKYMQENGVRAQSLQPVFPSKTFPNHYSLVTGMYPARHGMIFNSFTDPRTGIFYSTRRKTKNGLFPTDWYRGEPIWITARRNGIKSASVFWVGTEVIDKQRRPDYFEFYNHYMPHETRIAKILEHLQRPRAERPHFLSLYFSDTDDYGHKFGPDSREIPRAIRKLDQSLGRIFRGIEEIGLADSVNIILVSDHGMTETSPQRVVPVDSLLSGLEYTVNGSGQVSSFLADAGTVDRIEKRLRAYGRGFNLYRRDNIPAYYHFSGHPAIGPLVLIADPGWYLRIKFPLSSRGAHGYDNRFLEMHGIFMAMGPAFKKHYRTGMLRNIDVYPLMCHILGIRPNPDMDGELIKIMHVLKQ</sequence>
<dbReference type="EMBL" id="DRLD01000224">
    <property type="protein sequence ID" value="HED10655.1"/>
    <property type="molecule type" value="Genomic_DNA"/>
</dbReference>
<dbReference type="Pfam" id="PF01663">
    <property type="entry name" value="Phosphodiest"/>
    <property type="match status" value="1"/>
</dbReference>
<dbReference type="Proteomes" id="UP000886005">
    <property type="component" value="Unassembled WGS sequence"/>
</dbReference>